<protein>
    <submittedName>
        <fullName evidence="1">Uncharacterized protein</fullName>
    </submittedName>
</protein>
<organism evidence="1 2">
    <name type="scientific">Trichinella nativa</name>
    <dbReference type="NCBI Taxonomy" id="6335"/>
    <lineage>
        <taxon>Eukaryota</taxon>
        <taxon>Metazoa</taxon>
        <taxon>Ecdysozoa</taxon>
        <taxon>Nematoda</taxon>
        <taxon>Enoplea</taxon>
        <taxon>Dorylaimia</taxon>
        <taxon>Trichinellida</taxon>
        <taxon>Trichinellidae</taxon>
        <taxon>Trichinella</taxon>
    </lineage>
</organism>
<comment type="caution">
    <text evidence="1">The sequence shown here is derived from an EMBL/GenBank/DDBJ whole genome shotgun (WGS) entry which is preliminary data.</text>
</comment>
<dbReference type="EMBL" id="JYDW01000001">
    <property type="protein sequence ID" value="KRZ63440.1"/>
    <property type="molecule type" value="Genomic_DNA"/>
</dbReference>
<evidence type="ECO:0000313" key="2">
    <source>
        <dbReference type="Proteomes" id="UP000054721"/>
    </source>
</evidence>
<dbReference type="OrthoDB" id="10330161at2759"/>
<proteinExistence type="predicted"/>
<reference evidence="1 2" key="1">
    <citation type="submission" date="2015-05" db="EMBL/GenBank/DDBJ databases">
        <title>Evolution of Trichinella species and genotypes.</title>
        <authorList>
            <person name="Korhonen P.K."/>
            <person name="Edoardo P."/>
            <person name="Giuseppe L.R."/>
            <person name="Gasser R.B."/>
        </authorList>
    </citation>
    <scope>NUCLEOTIDE SEQUENCE [LARGE SCALE GENOMIC DNA]</scope>
    <source>
        <strain evidence="1">ISS10</strain>
    </source>
</reference>
<dbReference type="Proteomes" id="UP000054721">
    <property type="component" value="Unassembled WGS sequence"/>
</dbReference>
<sequence length="116" mass="13195">MEKQKWQNLATTVARTHSNCDTKIQKHTQAEVQSLLRHSAFLFNYCTRKNSICTFHLKTPVLGNRDKICINFKPCCVNKITDQCFTVCNKKASDQGAQLASLNPSMAVQFLNVKLF</sequence>
<keyword evidence="2" id="KW-1185">Reference proteome</keyword>
<dbReference type="AlphaFoldDB" id="A0A0V1LVC2"/>
<gene>
    <name evidence="1" type="ORF">T02_10173</name>
</gene>
<accession>A0A0V1LVC2</accession>
<name>A0A0V1LVC2_9BILA</name>
<evidence type="ECO:0000313" key="1">
    <source>
        <dbReference type="EMBL" id="KRZ63440.1"/>
    </source>
</evidence>